<protein>
    <submittedName>
        <fullName evidence="2">Class I SAM-dependent methyltransferase</fullName>
    </submittedName>
</protein>
<evidence type="ECO:0000313" key="2">
    <source>
        <dbReference type="EMBL" id="QNP29980.1"/>
    </source>
</evidence>
<sequence>MNFESIIKEVGRYYTEKFISYGPSPQGADWNSIDSQLLRFKQLLKVCNSQDHFSINDYGCGYGALVNYMNSEKYDFSYFGYDISPEMLEYAKQLYDNYPNVLFSGTRSDLPISDYTVASGIFNVKNSTTDKEWQDYILSTLEDLFTLSQYGFAFNILTRYSDADKMRPNLYYEDPCFLFDYCKTNFSKNVAILHDYNLYEFTVIVRKQ</sequence>
<evidence type="ECO:0000313" key="3">
    <source>
        <dbReference type="Proteomes" id="UP000516013"/>
    </source>
</evidence>
<dbReference type="GO" id="GO:0032259">
    <property type="term" value="P:methylation"/>
    <property type="evidence" value="ECO:0007669"/>
    <property type="project" value="UniProtKB-KW"/>
</dbReference>
<evidence type="ECO:0000259" key="1">
    <source>
        <dbReference type="Pfam" id="PF13649"/>
    </source>
</evidence>
<accession>A0A7H0F1R4</accession>
<proteinExistence type="predicted"/>
<keyword evidence="2" id="KW-0489">Methyltransferase</keyword>
<dbReference type="SUPFAM" id="SSF53335">
    <property type="entry name" value="S-adenosyl-L-methionine-dependent methyltransferases"/>
    <property type="match status" value="1"/>
</dbReference>
<dbReference type="Proteomes" id="UP000516013">
    <property type="component" value="Chromosome"/>
</dbReference>
<name>A0A7H0F1R4_9CYAN</name>
<feature type="domain" description="Methyltransferase" evidence="1">
    <location>
        <begin position="57"/>
        <end position="114"/>
    </location>
</feature>
<organism evidence="2 3">
    <name type="scientific">Cylindrospermopsis curvispora GIHE-G1</name>
    <dbReference type="NCBI Taxonomy" id="2666332"/>
    <lineage>
        <taxon>Bacteria</taxon>
        <taxon>Bacillati</taxon>
        <taxon>Cyanobacteriota</taxon>
        <taxon>Cyanophyceae</taxon>
        <taxon>Nostocales</taxon>
        <taxon>Aphanizomenonaceae</taxon>
        <taxon>Cylindrospermopsis</taxon>
    </lineage>
</organism>
<dbReference type="KEGG" id="ccur:IAR63_02505"/>
<keyword evidence="2" id="KW-0808">Transferase</keyword>
<dbReference type="Gene3D" id="3.40.50.150">
    <property type="entry name" value="Vaccinia Virus protein VP39"/>
    <property type="match status" value="1"/>
</dbReference>
<dbReference type="InterPro" id="IPR029063">
    <property type="entry name" value="SAM-dependent_MTases_sf"/>
</dbReference>
<keyword evidence="3" id="KW-1185">Reference proteome</keyword>
<dbReference type="AlphaFoldDB" id="A0A7H0F1R4"/>
<gene>
    <name evidence="2" type="ORF">IAR63_02505</name>
</gene>
<dbReference type="Pfam" id="PF13649">
    <property type="entry name" value="Methyltransf_25"/>
    <property type="match status" value="1"/>
</dbReference>
<dbReference type="InterPro" id="IPR041698">
    <property type="entry name" value="Methyltransf_25"/>
</dbReference>
<dbReference type="GO" id="GO:0008168">
    <property type="term" value="F:methyltransferase activity"/>
    <property type="evidence" value="ECO:0007669"/>
    <property type="project" value="UniProtKB-KW"/>
</dbReference>
<reference evidence="2 3" key="1">
    <citation type="submission" date="2020-08" db="EMBL/GenBank/DDBJ databases">
        <title>Complete genome sequence of Raphidiopsis curvispora isolated from drinking water reservoir in South Korea.</title>
        <authorList>
            <person name="Jeong J."/>
        </authorList>
    </citation>
    <scope>NUCLEOTIDE SEQUENCE [LARGE SCALE GENOMIC DNA]</scope>
    <source>
        <strain evidence="2 3">GIHE-G1</strain>
    </source>
</reference>
<dbReference type="EMBL" id="CP060822">
    <property type="protein sequence ID" value="QNP29980.1"/>
    <property type="molecule type" value="Genomic_DNA"/>
</dbReference>